<dbReference type="SMART" id="SM00471">
    <property type="entry name" value="HDc"/>
    <property type="match status" value="1"/>
</dbReference>
<dbReference type="Proteomes" id="UP000094849">
    <property type="component" value="Unassembled WGS sequence"/>
</dbReference>
<dbReference type="InterPro" id="IPR037522">
    <property type="entry name" value="HD_GYP_dom"/>
</dbReference>
<dbReference type="PANTHER" id="PTHR43155">
    <property type="entry name" value="CYCLIC DI-GMP PHOSPHODIESTERASE PA4108-RELATED"/>
    <property type="match status" value="1"/>
</dbReference>
<reference evidence="2 3" key="1">
    <citation type="submission" date="2016-03" db="EMBL/GenBank/DDBJ databases">
        <title>Chemosynthetic sulphur-oxidizing symbionts of marine invertebrate animals are capable of nitrogen fixation.</title>
        <authorList>
            <person name="Petersen J.M."/>
            <person name="Kemper A."/>
            <person name="Gruber-Vodicka H."/>
            <person name="Cardini U."/>
            <person name="Geest Mvander."/>
            <person name="Kleiner M."/>
            <person name="Bulgheresi S."/>
            <person name="Fussmann M."/>
            <person name="Herbold C."/>
            <person name="Seah B.K.B."/>
            <person name="Antony C.Paul."/>
            <person name="Liu D."/>
            <person name="Belitz A."/>
            <person name="Weber M."/>
        </authorList>
    </citation>
    <scope>NUCLEOTIDE SEQUENCE [LARGE SCALE GENOMIC DNA]</scope>
    <source>
        <strain evidence="2">G_D</strain>
    </source>
</reference>
<dbReference type="EMBL" id="LVJZ01000003">
    <property type="protein sequence ID" value="ODB98651.1"/>
    <property type="molecule type" value="Genomic_DNA"/>
</dbReference>
<sequence>MSLLNMAWVVEARDPYSGGHLWRVSQYCRLLSQALGLDRSEVARITLAGFLHDLGKVAIADMVLKKPTRLSESEYEMIKTHPSVGARIIDGHPLAPLVQSSILQHHERPDGAGYPYGLDEEGIDTGSRIVSICDAFDAMTSTRPYRQGMSIAKALKIIKFNLHTQFDGNFGHVFLELGRRGAFSSIIGHSYDGIPLQSCLLCGPTIALHKNQQSGDLVYCPNCGSESVVETLNHRWHITPTGKRGSVMARQTQIDTDLIQELIQSNAAHLLPV</sequence>
<dbReference type="SUPFAM" id="SSF109604">
    <property type="entry name" value="HD-domain/PDEase-like"/>
    <property type="match status" value="1"/>
</dbReference>
<evidence type="ECO:0000259" key="1">
    <source>
        <dbReference type="PROSITE" id="PS51832"/>
    </source>
</evidence>
<dbReference type="Gene3D" id="1.10.3210.10">
    <property type="entry name" value="Hypothetical protein af1432"/>
    <property type="match status" value="1"/>
</dbReference>
<dbReference type="CDD" id="cd00077">
    <property type="entry name" value="HDc"/>
    <property type="match status" value="1"/>
</dbReference>
<dbReference type="PROSITE" id="PS51832">
    <property type="entry name" value="HD_GYP"/>
    <property type="match status" value="1"/>
</dbReference>
<dbReference type="STRING" id="1818881.A3196_14195"/>
<evidence type="ECO:0000313" key="2">
    <source>
        <dbReference type="EMBL" id="ODB98651.1"/>
    </source>
</evidence>
<gene>
    <name evidence="2" type="ORF">A3196_14195</name>
</gene>
<accession>A0A1E2UVM6</accession>
<dbReference type="AlphaFoldDB" id="A0A1E2UVM6"/>
<proteinExistence type="predicted"/>
<dbReference type="InterPro" id="IPR003607">
    <property type="entry name" value="HD/PDEase_dom"/>
</dbReference>
<dbReference type="GO" id="GO:0008081">
    <property type="term" value="F:phosphoric diester hydrolase activity"/>
    <property type="evidence" value="ECO:0007669"/>
    <property type="project" value="UniProtKB-ARBA"/>
</dbReference>
<dbReference type="Pfam" id="PF21344">
    <property type="entry name" value="Zn_ribbon_LysW"/>
    <property type="match status" value="1"/>
</dbReference>
<keyword evidence="3" id="KW-1185">Reference proteome</keyword>
<keyword evidence="2" id="KW-0378">Hydrolase</keyword>
<feature type="domain" description="HD-GYP" evidence="1">
    <location>
        <begin position="1"/>
        <end position="190"/>
    </location>
</feature>
<organism evidence="2 3">
    <name type="scientific">Candidatus Thiodiazotropha endoloripes</name>
    <dbReference type="NCBI Taxonomy" id="1818881"/>
    <lineage>
        <taxon>Bacteria</taxon>
        <taxon>Pseudomonadati</taxon>
        <taxon>Pseudomonadota</taxon>
        <taxon>Gammaproteobacteria</taxon>
        <taxon>Chromatiales</taxon>
        <taxon>Sedimenticolaceae</taxon>
        <taxon>Candidatus Thiodiazotropha</taxon>
    </lineage>
</organism>
<name>A0A1E2UVM6_9GAMM</name>
<dbReference type="InterPro" id="IPR005906">
    <property type="entry name" value="LysW"/>
</dbReference>
<dbReference type="Pfam" id="PF13487">
    <property type="entry name" value="HD_5"/>
    <property type="match status" value="1"/>
</dbReference>
<dbReference type="PANTHER" id="PTHR43155:SF2">
    <property type="entry name" value="CYCLIC DI-GMP PHOSPHODIESTERASE PA4108"/>
    <property type="match status" value="1"/>
</dbReference>
<comment type="caution">
    <text evidence="2">The sequence shown here is derived from an EMBL/GenBank/DDBJ whole genome shotgun (WGS) entry which is preliminary data.</text>
</comment>
<protein>
    <submittedName>
        <fullName evidence="2">Phosphohydrolase</fullName>
    </submittedName>
</protein>
<evidence type="ECO:0000313" key="3">
    <source>
        <dbReference type="Proteomes" id="UP000094849"/>
    </source>
</evidence>